<evidence type="ECO:0000259" key="1">
    <source>
        <dbReference type="Pfam" id="PF03235"/>
    </source>
</evidence>
<dbReference type="InterPro" id="IPR004919">
    <property type="entry name" value="GmrSD_N"/>
</dbReference>
<dbReference type="PANTHER" id="PTHR35149:SF2">
    <property type="entry name" value="DUF262 DOMAIN-CONTAINING PROTEIN"/>
    <property type="match status" value="1"/>
</dbReference>
<dbReference type="KEGG" id="nth:Nther_0810"/>
<dbReference type="InParanoid" id="B2A7U8"/>
<dbReference type="Pfam" id="PF03235">
    <property type="entry name" value="GmrSD_N"/>
    <property type="match status" value="1"/>
</dbReference>
<evidence type="ECO:0000313" key="3">
    <source>
        <dbReference type="EMBL" id="ACB84396.1"/>
    </source>
</evidence>
<dbReference type="AlphaFoldDB" id="B2A7U8"/>
<feature type="domain" description="GmrSD restriction endonucleases C-terminal" evidence="2">
    <location>
        <begin position="442"/>
        <end position="577"/>
    </location>
</feature>
<sequence>MDNSNIKAGEIYVNDLLGEKYLFNIPDYQRPFSWEKENFEQLCEDIHSFIEPVYEILKEKDHYQDGIEPYFIGSVILCNNEDSSASSGIYDIIDGQQRLTSFTILMAVMRDLTENNDAEQALQRYIYQKGNEFIGTRERIKLSVREREFDFYRNNILTVDATWELLEMATSGLTEPKIRMIEATKVFHNFFKDEDGQVDQEYLDVFIKYFLQKVVLVVVRTDSLSSAFRLFNVINARGLPLTNADLLKSENLRVIPSERREKYTEKWESIEEEFGSEDLEMLIRFIRSIKLKKKADRAVSEEFNRKVFPENPNLKGEHFIDYLELISDLYGRRILDGNLSSMDVRKNAYFYNLISIMKNFLPFDDWMTALIKFDETYQDEDKLYEFLIKYEKKIVVDWITRLSFTERLTRIYKVIELIEEFPNDPNTILRHSLLNQDVSNQKDAFKDSLNDINFYKIGRYQISKYVLLRLDMESRDNNSLREYMKNVSVEHILPRNPRESYWLDRFSQNDRIEWTNRLGNLVLLEGRKNSKASNKAFYNKVNEYFEKKSDFHITNELQDYTDWTLDKLENRHKQLIDRALDIWVH</sequence>
<dbReference type="EMBL" id="CP001034">
    <property type="protein sequence ID" value="ACB84396.1"/>
    <property type="molecule type" value="Genomic_DNA"/>
</dbReference>
<evidence type="ECO:0000259" key="2">
    <source>
        <dbReference type="Pfam" id="PF07510"/>
    </source>
</evidence>
<reference evidence="3 4" key="1">
    <citation type="submission" date="2008-04" db="EMBL/GenBank/DDBJ databases">
        <title>Complete sequence of chromosome of Natranaerobius thermophilus JW/NM-WN-LF.</title>
        <authorList>
            <consortium name="US DOE Joint Genome Institute"/>
            <person name="Copeland A."/>
            <person name="Lucas S."/>
            <person name="Lapidus A."/>
            <person name="Glavina del Rio T."/>
            <person name="Dalin E."/>
            <person name="Tice H."/>
            <person name="Bruce D."/>
            <person name="Goodwin L."/>
            <person name="Pitluck S."/>
            <person name="Chertkov O."/>
            <person name="Brettin T."/>
            <person name="Detter J.C."/>
            <person name="Han C."/>
            <person name="Kuske C.R."/>
            <person name="Schmutz J."/>
            <person name="Larimer F."/>
            <person name="Land M."/>
            <person name="Hauser L."/>
            <person name="Kyrpides N."/>
            <person name="Lykidis A."/>
            <person name="Mesbah N.M."/>
            <person name="Wiegel J."/>
        </authorList>
    </citation>
    <scope>NUCLEOTIDE SEQUENCE [LARGE SCALE GENOMIC DNA]</scope>
    <source>
        <strain evidence="4">ATCC BAA-1301 / DSM 18059 / JW/NM-WN-LF</strain>
    </source>
</reference>
<protein>
    <recommendedName>
        <fullName evidence="5">DUF262 domain-containing protein</fullName>
    </recommendedName>
</protein>
<evidence type="ECO:0000313" key="4">
    <source>
        <dbReference type="Proteomes" id="UP000001683"/>
    </source>
</evidence>
<organism evidence="3 4">
    <name type="scientific">Natranaerobius thermophilus (strain ATCC BAA-1301 / DSM 18059 / JW/NM-WN-LF)</name>
    <dbReference type="NCBI Taxonomy" id="457570"/>
    <lineage>
        <taxon>Bacteria</taxon>
        <taxon>Bacillati</taxon>
        <taxon>Bacillota</taxon>
        <taxon>Clostridia</taxon>
        <taxon>Natranaerobiales</taxon>
        <taxon>Natranaerobiaceae</taxon>
        <taxon>Natranaerobius</taxon>
    </lineage>
</organism>
<dbReference type="eggNOG" id="COG1479">
    <property type="taxonomic scope" value="Bacteria"/>
</dbReference>
<dbReference type="HOGENOM" id="CLU_011736_6_4_9"/>
<dbReference type="Proteomes" id="UP000001683">
    <property type="component" value="Chromosome"/>
</dbReference>
<dbReference type="RefSeq" id="WP_012447275.1">
    <property type="nucleotide sequence ID" value="NC_010718.1"/>
</dbReference>
<proteinExistence type="predicted"/>
<dbReference type="PANTHER" id="PTHR35149">
    <property type="entry name" value="SLL5132 PROTEIN"/>
    <property type="match status" value="1"/>
</dbReference>
<dbReference type="OrthoDB" id="9798761at2"/>
<name>B2A7U8_NATTJ</name>
<dbReference type="InterPro" id="IPR011089">
    <property type="entry name" value="GmrSD_C"/>
</dbReference>
<feature type="domain" description="GmrSD restriction endonucleases N-terminal" evidence="1">
    <location>
        <begin position="14"/>
        <end position="250"/>
    </location>
</feature>
<dbReference type="STRING" id="457570.Nther_0810"/>
<accession>B2A7U8</accession>
<evidence type="ECO:0008006" key="5">
    <source>
        <dbReference type="Google" id="ProtNLM"/>
    </source>
</evidence>
<dbReference type="Pfam" id="PF07510">
    <property type="entry name" value="GmrSD_C"/>
    <property type="match status" value="1"/>
</dbReference>
<gene>
    <name evidence="3" type="ordered locus">Nther_0810</name>
</gene>
<keyword evidence="4" id="KW-1185">Reference proteome</keyword>
<reference evidence="3 4" key="2">
    <citation type="journal article" date="2011" name="J. Bacteriol.">
        <title>Complete genome sequence of the anaerobic, halophilic alkalithermophile Natranaerobius thermophilus JW/NM-WN-LF.</title>
        <authorList>
            <person name="Zhao B."/>
            <person name="Mesbah N.M."/>
            <person name="Dalin E."/>
            <person name="Goodwin L."/>
            <person name="Nolan M."/>
            <person name="Pitluck S."/>
            <person name="Chertkov O."/>
            <person name="Brettin T.S."/>
            <person name="Han J."/>
            <person name="Larimer F.W."/>
            <person name="Land M.L."/>
            <person name="Hauser L."/>
            <person name="Kyrpides N."/>
            <person name="Wiegel J."/>
        </authorList>
    </citation>
    <scope>NUCLEOTIDE SEQUENCE [LARGE SCALE GENOMIC DNA]</scope>
    <source>
        <strain evidence="4">ATCC BAA-1301 / DSM 18059 / JW/NM-WN-LF</strain>
    </source>
</reference>